<keyword evidence="2" id="KW-1185">Reference proteome</keyword>
<dbReference type="AlphaFoldDB" id="A0A5B7HGM1"/>
<sequence>MISQFRSSGAQRRHEVLSDTSFNIRGSLRASNAQCTPHAIFLHYPQKLVLLAPPARDRHISSLSPITFTAAPRCRTVDAASEANRTDMDGYEVFHQDATLHKLSLVLEDQYTLSSQYSVHPALCQLQEHKGELLHLLHIL</sequence>
<dbReference type="EMBL" id="VSRR010028193">
    <property type="protein sequence ID" value="MPC68665.1"/>
    <property type="molecule type" value="Genomic_DNA"/>
</dbReference>
<organism evidence="1 2">
    <name type="scientific">Portunus trituberculatus</name>
    <name type="common">Swimming crab</name>
    <name type="synonym">Neptunus trituberculatus</name>
    <dbReference type="NCBI Taxonomy" id="210409"/>
    <lineage>
        <taxon>Eukaryota</taxon>
        <taxon>Metazoa</taxon>
        <taxon>Ecdysozoa</taxon>
        <taxon>Arthropoda</taxon>
        <taxon>Crustacea</taxon>
        <taxon>Multicrustacea</taxon>
        <taxon>Malacostraca</taxon>
        <taxon>Eumalacostraca</taxon>
        <taxon>Eucarida</taxon>
        <taxon>Decapoda</taxon>
        <taxon>Pleocyemata</taxon>
        <taxon>Brachyura</taxon>
        <taxon>Eubrachyura</taxon>
        <taxon>Portunoidea</taxon>
        <taxon>Portunidae</taxon>
        <taxon>Portuninae</taxon>
        <taxon>Portunus</taxon>
    </lineage>
</organism>
<proteinExistence type="predicted"/>
<protein>
    <submittedName>
        <fullName evidence="1">Uncharacterized protein</fullName>
    </submittedName>
</protein>
<evidence type="ECO:0000313" key="1">
    <source>
        <dbReference type="EMBL" id="MPC68665.1"/>
    </source>
</evidence>
<comment type="caution">
    <text evidence="1">The sequence shown here is derived from an EMBL/GenBank/DDBJ whole genome shotgun (WGS) entry which is preliminary data.</text>
</comment>
<dbReference type="Proteomes" id="UP000324222">
    <property type="component" value="Unassembled WGS sequence"/>
</dbReference>
<evidence type="ECO:0000313" key="2">
    <source>
        <dbReference type="Proteomes" id="UP000324222"/>
    </source>
</evidence>
<name>A0A5B7HGM1_PORTR</name>
<gene>
    <name evidence="1" type="ORF">E2C01_062869</name>
</gene>
<reference evidence="1 2" key="1">
    <citation type="submission" date="2019-05" db="EMBL/GenBank/DDBJ databases">
        <title>Another draft genome of Portunus trituberculatus and its Hox gene families provides insights of decapod evolution.</title>
        <authorList>
            <person name="Jeong J.-H."/>
            <person name="Song I."/>
            <person name="Kim S."/>
            <person name="Choi T."/>
            <person name="Kim D."/>
            <person name="Ryu S."/>
            <person name="Kim W."/>
        </authorList>
    </citation>
    <scope>NUCLEOTIDE SEQUENCE [LARGE SCALE GENOMIC DNA]</scope>
    <source>
        <tissue evidence="1">Muscle</tissue>
    </source>
</reference>
<accession>A0A5B7HGM1</accession>